<dbReference type="AlphaFoldDB" id="A0A3P7W0K8"/>
<dbReference type="Gene3D" id="3.10.450.700">
    <property type="match status" value="1"/>
</dbReference>
<evidence type="ECO:0000256" key="1">
    <source>
        <dbReference type="SAM" id="MobiDB-lite"/>
    </source>
</evidence>
<proteinExistence type="predicted"/>
<evidence type="ECO:0000313" key="2">
    <source>
        <dbReference type="EMBL" id="VDO54250.1"/>
    </source>
</evidence>
<organism evidence="2 3">
    <name type="scientific">Schistosoma margrebowiei</name>
    <dbReference type="NCBI Taxonomy" id="48269"/>
    <lineage>
        <taxon>Eukaryota</taxon>
        <taxon>Metazoa</taxon>
        <taxon>Spiralia</taxon>
        <taxon>Lophotrochozoa</taxon>
        <taxon>Platyhelminthes</taxon>
        <taxon>Trematoda</taxon>
        <taxon>Digenea</taxon>
        <taxon>Strigeidida</taxon>
        <taxon>Schistosomatoidea</taxon>
        <taxon>Schistosomatidae</taxon>
        <taxon>Schistosoma</taxon>
    </lineage>
</organism>
<accession>A0A3P7W0K8</accession>
<gene>
    <name evidence="2" type="ORF">SMRZ_LOCUS2219</name>
</gene>
<feature type="region of interest" description="Disordered" evidence="1">
    <location>
        <begin position="201"/>
        <end position="220"/>
    </location>
</feature>
<feature type="region of interest" description="Disordered" evidence="1">
    <location>
        <begin position="373"/>
        <end position="533"/>
    </location>
</feature>
<keyword evidence="3" id="KW-1185">Reference proteome</keyword>
<feature type="compositionally biased region" description="Polar residues" evidence="1">
    <location>
        <begin position="506"/>
        <end position="517"/>
    </location>
</feature>
<dbReference type="Proteomes" id="UP000277204">
    <property type="component" value="Unassembled WGS sequence"/>
</dbReference>
<feature type="compositionally biased region" description="Polar residues" evidence="1">
    <location>
        <begin position="206"/>
        <end position="219"/>
    </location>
</feature>
<dbReference type="EMBL" id="UZAI01000552">
    <property type="protein sequence ID" value="VDO54250.1"/>
    <property type="molecule type" value="Genomic_DNA"/>
</dbReference>
<feature type="region of interest" description="Disordered" evidence="1">
    <location>
        <begin position="118"/>
        <end position="161"/>
    </location>
</feature>
<feature type="region of interest" description="Disordered" evidence="1">
    <location>
        <begin position="236"/>
        <end position="263"/>
    </location>
</feature>
<name>A0A3P7W0K8_9TREM</name>
<feature type="compositionally biased region" description="Basic and acidic residues" evidence="1">
    <location>
        <begin position="496"/>
        <end position="505"/>
    </location>
</feature>
<feature type="compositionally biased region" description="Basic residues" evidence="1">
    <location>
        <begin position="459"/>
        <end position="471"/>
    </location>
</feature>
<feature type="compositionally biased region" description="Polar residues" evidence="1">
    <location>
        <begin position="142"/>
        <end position="152"/>
    </location>
</feature>
<protein>
    <submittedName>
        <fullName evidence="2">Uncharacterized protein</fullName>
    </submittedName>
</protein>
<evidence type="ECO:0000313" key="3">
    <source>
        <dbReference type="Proteomes" id="UP000277204"/>
    </source>
</evidence>
<sequence length="533" mass="59459">MLCVHMFVRPPTVRTTRNPRRRPPHILGLNEVNRPLLRQVIRSRRSNPVREAYVLEIREGPVVNNNSNAATTRMIPQPWVTVRDYFKGNEFVSLPVSICNTLLKHLMTCAIVDDDHRVESSEDSETECASSPSPKVGEEASLTETSGETASQVEGGASEGTKVIKKVSSRVKPHTFQLSLLKPIRIVCEATGCTLEVTARNPLPKHTSTTSEEPTQTVQADPDKRWLISAPLEVRKSNSSGGEDTLDGSGIGSTTNGSGRRQYSWETRGTLELHTSLMPKLLTFLADVVTRYRAIDLIPKVQSLYSISGERRFLFNLKDTRWGKRIHISQVTDLHRNVIGIPLEDLVSFRSRLDTVIKSLGLEDQYAIRSSIHRNSENRSTHKQQHAPVSSQDISNVPGESVGGVNSTEIDEENNRIDTSNTQNRTHGRENRPSRTGVFALNNKESRNAGTYDSESGQRRNRGNRFGRRSHWTNGGRGDPVKRRDKNQLSSNQDLKTSDEIEHNKVNTNSNLQNSLESVVEPTRITPAAEASA</sequence>
<reference evidence="2 3" key="1">
    <citation type="submission" date="2018-11" db="EMBL/GenBank/DDBJ databases">
        <authorList>
            <consortium name="Pathogen Informatics"/>
        </authorList>
    </citation>
    <scope>NUCLEOTIDE SEQUENCE [LARGE SCALE GENOMIC DNA]</scope>
    <source>
        <strain evidence="2 3">Zambia</strain>
    </source>
</reference>